<feature type="compositionally biased region" description="Basic and acidic residues" evidence="2">
    <location>
        <begin position="428"/>
        <end position="439"/>
    </location>
</feature>
<evidence type="ECO:0000259" key="3">
    <source>
        <dbReference type="PROSITE" id="PS50157"/>
    </source>
</evidence>
<keyword evidence="1" id="KW-0863">Zinc-finger</keyword>
<dbReference type="AlphaFoldDB" id="A0A498S822"/>
<dbReference type="STRING" id="6277.A0A498S822"/>
<feature type="region of interest" description="Disordered" evidence="2">
    <location>
        <begin position="414"/>
        <end position="439"/>
    </location>
</feature>
<accession>A0A498S822</accession>
<feature type="domain" description="C2H2-type" evidence="3">
    <location>
        <begin position="275"/>
        <end position="298"/>
    </location>
</feature>
<keyword evidence="5" id="KW-1185">Reference proteome</keyword>
<name>A0A498S822_ACAVI</name>
<reference evidence="4 5" key="1">
    <citation type="submission" date="2018-08" db="EMBL/GenBank/DDBJ databases">
        <authorList>
            <person name="Laetsch R D."/>
            <person name="Stevens L."/>
            <person name="Kumar S."/>
            <person name="Blaxter L. M."/>
        </authorList>
    </citation>
    <scope>NUCLEOTIDE SEQUENCE [LARGE SCALE GENOMIC DNA]</scope>
</reference>
<dbReference type="PROSITE" id="PS00028">
    <property type="entry name" value="ZINC_FINGER_C2H2_1"/>
    <property type="match status" value="1"/>
</dbReference>
<protein>
    <recommendedName>
        <fullName evidence="3">C2H2-type domain-containing protein</fullName>
    </recommendedName>
</protein>
<evidence type="ECO:0000313" key="4">
    <source>
        <dbReference type="EMBL" id="VBB27829.1"/>
    </source>
</evidence>
<dbReference type="OrthoDB" id="5823013at2759"/>
<sequence length="512" mass="57481">MEAENGQLKEVRNIHCLLCNANKPFKGFLSHIRQKHLDYKRYKCTKCAFKTDDEDDSILHLFEKNHDLKFDNANYQEHLAVKIFQDCCREQFAIRNEMGKQKNVISGLLKHEVNLQTMSENRRDCGIVSNSTKCINNEENPESRICITKILPKATAGYNEPCKLSEPDDQTLYAFELFSGALENTETTSSYNLPNALAVNNVSTDEENTSVSRVVTSQLNTICHKCGKNVGVDYIAKKTHALQFHFTQDDDPEIAELLPATIKACFPQSLSWSDYQCTECGKALGTYGSRRNHVLKEHFYWSAFCPLSGCTAVISALDNSEEHFKLEHNISKLEMSKELKQKLKKMKSDRKNDLNRKLNCCFPCSLPPKRQVALNGSAYDSKHLPKPSITSVLSSLLHSQPINIAKKKSFTYSSSDTESSSVEDESDSGIKGDEHDIVSEKGGEGSFGISYGDTSCENVGPTVDSYAKAFAVIMSNYAESMHGKTDENMLVLEYCTQHRGCLWKKLLSVSNS</sequence>
<dbReference type="InterPro" id="IPR013087">
    <property type="entry name" value="Znf_C2H2_type"/>
</dbReference>
<evidence type="ECO:0000256" key="2">
    <source>
        <dbReference type="SAM" id="MobiDB-lite"/>
    </source>
</evidence>
<dbReference type="EMBL" id="UPTC01000293">
    <property type="protein sequence ID" value="VBB27829.1"/>
    <property type="molecule type" value="Genomic_DNA"/>
</dbReference>
<dbReference type="Proteomes" id="UP000276991">
    <property type="component" value="Unassembled WGS sequence"/>
</dbReference>
<evidence type="ECO:0000313" key="5">
    <source>
        <dbReference type="Proteomes" id="UP000276991"/>
    </source>
</evidence>
<gene>
    <name evidence="4" type="ORF">NAV_LOCUS2659</name>
</gene>
<proteinExistence type="predicted"/>
<dbReference type="GO" id="GO:0008270">
    <property type="term" value="F:zinc ion binding"/>
    <property type="evidence" value="ECO:0007669"/>
    <property type="project" value="UniProtKB-KW"/>
</dbReference>
<dbReference type="PROSITE" id="PS50157">
    <property type="entry name" value="ZINC_FINGER_C2H2_2"/>
    <property type="match status" value="1"/>
</dbReference>
<keyword evidence="1" id="KW-0862">Zinc</keyword>
<dbReference type="SMART" id="SM00355">
    <property type="entry name" value="ZnF_C2H2"/>
    <property type="match status" value="5"/>
</dbReference>
<organism evidence="4 5">
    <name type="scientific">Acanthocheilonema viteae</name>
    <name type="common">Filarial nematode worm</name>
    <name type="synonym">Dipetalonema viteae</name>
    <dbReference type="NCBI Taxonomy" id="6277"/>
    <lineage>
        <taxon>Eukaryota</taxon>
        <taxon>Metazoa</taxon>
        <taxon>Ecdysozoa</taxon>
        <taxon>Nematoda</taxon>
        <taxon>Chromadorea</taxon>
        <taxon>Rhabditida</taxon>
        <taxon>Spirurina</taxon>
        <taxon>Spiruromorpha</taxon>
        <taxon>Filarioidea</taxon>
        <taxon>Onchocercidae</taxon>
        <taxon>Acanthocheilonema</taxon>
    </lineage>
</organism>
<keyword evidence="1" id="KW-0479">Metal-binding</keyword>
<evidence type="ECO:0000256" key="1">
    <source>
        <dbReference type="PROSITE-ProRule" id="PRU00042"/>
    </source>
</evidence>